<dbReference type="RefSeq" id="WP_110270237.1">
    <property type="nucleotide sequence ID" value="NZ_CP029289.2"/>
</dbReference>
<dbReference type="SUPFAM" id="SSF158997">
    <property type="entry name" value="Trm112p-like"/>
    <property type="match status" value="1"/>
</dbReference>
<dbReference type="Gene3D" id="2.20.25.10">
    <property type="match status" value="1"/>
</dbReference>
<protein>
    <recommendedName>
        <fullName evidence="3">Trm112 family protein</fullName>
    </recommendedName>
</protein>
<dbReference type="Proteomes" id="UP000248044">
    <property type="component" value="Chromosome"/>
</dbReference>
<dbReference type="GeneID" id="36831859"/>
<evidence type="ECO:0000313" key="1">
    <source>
        <dbReference type="EMBL" id="AWR94356.1"/>
    </source>
</evidence>
<sequence>MKYRLMDILACPMCKHFPMQLFVFDEKNVDRSTDEKKPLCELYCAYKNAYIKDISEPPCDECYKKEIVEGLLYCPSCKRWYPIMDEIPRMLPDKLRKKEDDIKFLEKYKQKIPKEITENGLPVNLGS</sequence>
<evidence type="ECO:0008006" key="3">
    <source>
        <dbReference type="Google" id="ProtNLM"/>
    </source>
</evidence>
<dbReference type="InterPro" id="IPR005651">
    <property type="entry name" value="Trm112-like"/>
</dbReference>
<evidence type="ECO:0000313" key="2">
    <source>
        <dbReference type="Proteomes" id="UP000248044"/>
    </source>
</evidence>
<dbReference type="AlphaFoldDB" id="A0A2U9IEG4"/>
<name>A0A2U9IEG4_9CREN</name>
<reference evidence="1 2" key="1">
    <citation type="submission" date="2018-05" db="EMBL/GenBank/DDBJ databases">
        <title>Complete Genome Sequences of Extremely Thermoacidophilic, Metal-Mobilizing Type-Strain Members of the Archaeal Family Sulfolobaceae: Acidianus brierleyi DSM-1651T, Acidianus sulfidivorans DSM-18786T, Metallosphaera hakonensis DSM-7519T, and Metallosphaera prunae DSM-10039T.</title>
        <authorList>
            <person name="Counts J.A."/>
            <person name="Kelly R.M."/>
        </authorList>
    </citation>
    <scope>NUCLEOTIDE SEQUENCE [LARGE SCALE GENOMIC DNA]</scope>
    <source>
        <strain evidence="1 2">DSM 1651</strain>
    </source>
</reference>
<keyword evidence="2" id="KW-1185">Reference proteome</keyword>
<gene>
    <name evidence="1" type="ORF">DFR85_06845</name>
</gene>
<organism evidence="1 2">
    <name type="scientific">Acidianus brierleyi</name>
    <dbReference type="NCBI Taxonomy" id="41673"/>
    <lineage>
        <taxon>Archaea</taxon>
        <taxon>Thermoproteota</taxon>
        <taxon>Thermoprotei</taxon>
        <taxon>Sulfolobales</taxon>
        <taxon>Sulfolobaceae</taxon>
        <taxon>Acidianus</taxon>
    </lineage>
</organism>
<dbReference type="OrthoDB" id="6467at2157"/>
<accession>A0A2U9IEG4</accession>
<proteinExistence type="predicted"/>
<dbReference type="EMBL" id="CP029289">
    <property type="protein sequence ID" value="AWR94356.1"/>
    <property type="molecule type" value="Genomic_DNA"/>
</dbReference>
<dbReference type="KEGG" id="abri:DFR85_06845"/>
<dbReference type="Pfam" id="PF03966">
    <property type="entry name" value="Trm112p"/>
    <property type="match status" value="1"/>
</dbReference>